<reference evidence="7 8" key="1">
    <citation type="submission" date="2021-03" db="EMBL/GenBank/DDBJ databases">
        <title>Assistant Professor.</title>
        <authorList>
            <person name="Huq M.A."/>
        </authorList>
    </citation>
    <scope>NUCLEOTIDE SEQUENCE [LARGE SCALE GENOMIC DNA]</scope>
    <source>
        <strain evidence="7 8">MAH-29</strain>
    </source>
</reference>
<gene>
    <name evidence="7" type="ORF">J7I42_06625</name>
</gene>
<accession>A0ABS3YQS5</accession>
<dbReference type="EMBL" id="JAGHKO010000001">
    <property type="protein sequence ID" value="MBO9199932.1"/>
    <property type="molecule type" value="Genomic_DNA"/>
</dbReference>
<feature type="transmembrane region" description="Helical" evidence="5">
    <location>
        <begin position="47"/>
        <end position="68"/>
    </location>
</feature>
<dbReference type="Pfam" id="PF06271">
    <property type="entry name" value="RDD"/>
    <property type="match status" value="1"/>
</dbReference>
<organism evidence="7 8">
    <name type="scientific">Niastella soli</name>
    <dbReference type="NCBI Taxonomy" id="2821487"/>
    <lineage>
        <taxon>Bacteria</taxon>
        <taxon>Pseudomonadati</taxon>
        <taxon>Bacteroidota</taxon>
        <taxon>Chitinophagia</taxon>
        <taxon>Chitinophagales</taxon>
        <taxon>Chitinophagaceae</taxon>
        <taxon>Niastella</taxon>
    </lineage>
</organism>
<feature type="transmembrane region" description="Helical" evidence="5">
    <location>
        <begin position="161"/>
        <end position="179"/>
    </location>
</feature>
<keyword evidence="4 5" id="KW-0472">Membrane</keyword>
<dbReference type="InterPro" id="IPR010432">
    <property type="entry name" value="RDD"/>
</dbReference>
<evidence type="ECO:0000256" key="2">
    <source>
        <dbReference type="ARBA" id="ARBA00022692"/>
    </source>
</evidence>
<keyword evidence="2 5" id="KW-0812">Transmembrane</keyword>
<evidence type="ECO:0000256" key="4">
    <source>
        <dbReference type="ARBA" id="ARBA00023136"/>
    </source>
</evidence>
<dbReference type="Proteomes" id="UP000677244">
    <property type="component" value="Unassembled WGS sequence"/>
</dbReference>
<evidence type="ECO:0000259" key="6">
    <source>
        <dbReference type="Pfam" id="PF06271"/>
    </source>
</evidence>
<feature type="transmembrane region" description="Helical" evidence="5">
    <location>
        <begin position="115"/>
        <end position="133"/>
    </location>
</feature>
<name>A0ABS3YQS5_9BACT</name>
<feature type="transmembrane region" description="Helical" evidence="5">
    <location>
        <begin position="80"/>
        <end position="103"/>
    </location>
</feature>
<evidence type="ECO:0000256" key="3">
    <source>
        <dbReference type="ARBA" id="ARBA00022989"/>
    </source>
</evidence>
<feature type="transmembrane region" description="Helical" evidence="5">
    <location>
        <begin position="199"/>
        <end position="219"/>
    </location>
</feature>
<comment type="caution">
    <text evidence="7">The sequence shown here is derived from an EMBL/GenBank/DDBJ whole genome shotgun (WGS) entry which is preliminary data.</text>
</comment>
<keyword evidence="3 5" id="KW-1133">Transmembrane helix</keyword>
<sequence length="299" mass="35090">MKKSTTLLVACTLGLIAFQLVFRFQYYTHLFSRNNLLGNPSAILDLFHGILYLSIDVATIVFGVRVLAMSDNNQKEKAYVLFRYLFVIMGIFSIMISTYYLFLSGELLFRDLLSGIHRLFNWLAEIVFVVLLIREKPEKQVQKVNLKDYDLVAFTTGSHRFVHYLLDFLFMLPVFLSLSRMLNTIRYYTRYQFQDWNPVLFTLCIELFVVFCYLLYYYLSEAIFRQTFGKMITNSCVVSDGVELSNGRVFLRTLCRLIPFDRIAFLFGAKWHDRASRTAVVYVDTWEKTFDESQPAREA</sequence>
<protein>
    <submittedName>
        <fullName evidence="7">RDD family protein</fullName>
    </submittedName>
</protein>
<evidence type="ECO:0000256" key="5">
    <source>
        <dbReference type="SAM" id="Phobius"/>
    </source>
</evidence>
<feature type="domain" description="RDD" evidence="6">
    <location>
        <begin position="159"/>
        <end position="267"/>
    </location>
</feature>
<keyword evidence="8" id="KW-1185">Reference proteome</keyword>
<comment type="subcellular location">
    <subcellularLocation>
        <location evidence="1">Membrane</location>
        <topology evidence="1">Multi-pass membrane protein</topology>
    </subcellularLocation>
</comment>
<evidence type="ECO:0000256" key="1">
    <source>
        <dbReference type="ARBA" id="ARBA00004141"/>
    </source>
</evidence>
<evidence type="ECO:0000313" key="8">
    <source>
        <dbReference type="Proteomes" id="UP000677244"/>
    </source>
</evidence>
<dbReference type="RefSeq" id="WP_209137985.1">
    <property type="nucleotide sequence ID" value="NZ_JAGHKO010000001.1"/>
</dbReference>
<proteinExistence type="predicted"/>
<evidence type="ECO:0000313" key="7">
    <source>
        <dbReference type="EMBL" id="MBO9199932.1"/>
    </source>
</evidence>